<gene>
    <name evidence="1" type="ORF">LEP1GSC172_3295</name>
</gene>
<name>M6VWI9_9LEPT</name>
<dbReference type="EMBL" id="AKWD02000033">
    <property type="protein sequence ID" value="EMO53913.1"/>
    <property type="molecule type" value="Genomic_DNA"/>
</dbReference>
<comment type="caution">
    <text evidence="1">The sequence shown here is derived from an EMBL/GenBank/DDBJ whole genome shotgun (WGS) entry which is preliminary data.</text>
</comment>
<evidence type="ECO:0000313" key="1">
    <source>
        <dbReference type="EMBL" id="EMO53913.1"/>
    </source>
</evidence>
<organism evidence="1 2">
    <name type="scientific">Leptospira noguchii</name>
    <dbReference type="NCBI Taxonomy" id="28182"/>
    <lineage>
        <taxon>Bacteria</taxon>
        <taxon>Pseudomonadati</taxon>
        <taxon>Spirochaetota</taxon>
        <taxon>Spirochaetia</taxon>
        <taxon>Leptospirales</taxon>
        <taxon>Leptospiraceae</taxon>
        <taxon>Leptospira</taxon>
    </lineage>
</organism>
<dbReference type="AlphaFoldDB" id="M6VWI9"/>
<protein>
    <submittedName>
        <fullName evidence="1">Uncharacterized protein</fullName>
    </submittedName>
</protein>
<evidence type="ECO:0000313" key="2">
    <source>
        <dbReference type="Proteomes" id="UP000012112"/>
    </source>
</evidence>
<dbReference type="Proteomes" id="UP000012112">
    <property type="component" value="Unassembled WGS sequence"/>
</dbReference>
<reference evidence="1 2" key="1">
    <citation type="submission" date="2013-01" db="EMBL/GenBank/DDBJ databases">
        <authorList>
            <person name="Harkins D.M."/>
            <person name="Durkin A.S."/>
            <person name="Brinkac L.M."/>
            <person name="Haft D.H."/>
            <person name="Selengut J.D."/>
            <person name="Sanka R."/>
            <person name="DePew J."/>
            <person name="Purushe J."/>
            <person name="Matthias M.A."/>
            <person name="Vinetz J.M."/>
            <person name="Sutton G.G."/>
            <person name="Nierman W.C."/>
            <person name="Fouts D.E."/>
        </authorList>
    </citation>
    <scope>NUCLEOTIDE SEQUENCE [LARGE SCALE GENOMIC DNA]</scope>
    <source>
        <strain evidence="1 2">HAI1536</strain>
    </source>
</reference>
<sequence>MVTKIKTVNNDQLGASIRWHLNAGYRIERTVEIFKNRGATLDLVTEISEKMKRERVILRGQNNESK</sequence>
<proteinExistence type="predicted"/>
<dbReference type="RefSeq" id="WP_002178212.1">
    <property type="nucleotide sequence ID" value="NZ_AKWD02000033.1"/>
</dbReference>
<accession>M6VWI9</accession>